<dbReference type="PIRSF" id="PIRSF006485">
    <property type="entry name" value="GTP-binding_EngA"/>
    <property type="match status" value="1"/>
</dbReference>
<dbReference type="AlphaFoldDB" id="A0A450YXX3"/>
<dbReference type="InterPro" id="IPR015946">
    <property type="entry name" value="KH_dom-like_a/b"/>
</dbReference>
<dbReference type="InterPro" id="IPR031166">
    <property type="entry name" value="G_ENGA"/>
</dbReference>
<dbReference type="PANTHER" id="PTHR43834">
    <property type="entry name" value="GTPASE DER"/>
    <property type="match status" value="1"/>
</dbReference>
<dbReference type="Gene3D" id="3.30.300.20">
    <property type="match status" value="1"/>
</dbReference>
<evidence type="ECO:0000259" key="11">
    <source>
        <dbReference type="PROSITE" id="PS51712"/>
    </source>
</evidence>
<feature type="binding site" evidence="8">
    <location>
        <begin position="244"/>
        <end position="248"/>
    </location>
    <ligand>
        <name>GTP</name>
        <dbReference type="ChEBI" id="CHEBI:37565"/>
        <label>2</label>
    </ligand>
</feature>
<dbReference type="InterPro" id="IPR027417">
    <property type="entry name" value="P-loop_NTPase"/>
</dbReference>
<dbReference type="InterPro" id="IPR016484">
    <property type="entry name" value="GTPase_Der"/>
</dbReference>
<proteinExistence type="inferred from homology"/>
<comment type="similarity">
    <text evidence="1 8 9 10">Belongs to the TRAFAC class TrmE-Era-EngA-EngB-Septin-like GTPase superfamily. EngA (Der) GTPase family.</text>
</comment>
<evidence type="ECO:0000256" key="3">
    <source>
        <dbReference type="ARBA" id="ARBA00022517"/>
    </source>
</evidence>
<organism evidence="13">
    <name type="scientific">Candidatus Kentrum sp. SD</name>
    <dbReference type="NCBI Taxonomy" id="2126332"/>
    <lineage>
        <taxon>Bacteria</taxon>
        <taxon>Pseudomonadati</taxon>
        <taxon>Pseudomonadota</taxon>
        <taxon>Gammaproteobacteria</taxon>
        <taxon>Candidatus Kentrum</taxon>
    </lineage>
</organism>
<dbReference type="EMBL" id="CAADFU010000073">
    <property type="protein sequence ID" value="VFK46441.1"/>
    <property type="molecule type" value="Genomic_DNA"/>
</dbReference>
<evidence type="ECO:0000256" key="8">
    <source>
        <dbReference type="HAMAP-Rule" id="MF_00195"/>
    </source>
</evidence>
<name>A0A450YXX3_9GAMM</name>
<dbReference type="FunFam" id="3.40.50.300:FF:000040">
    <property type="entry name" value="GTPase Der"/>
    <property type="match status" value="1"/>
</dbReference>
<dbReference type="SUPFAM" id="SSF52540">
    <property type="entry name" value="P-loop containing nucleoside triphosphate hydrolases"/>
    <property type="match status" value="2"/>
</dbReference>
<dbReference type="EMBL" id="CAADFR010000071">
    <property type="protein sequence ID" value="VFK40772.1"/>
    <property type="molecule type" value="Genomic_DNA"/>
</dbReference>
<dbReference type="Pfam" id="PF01926">
    <property type="entry name" value="MMR_HSR1"/>
    <property type="match status" value="2"/>
</dbReference>
<sequence length="476" mass="52563">MLPVVAIVGRPNVGKSTLFNCLTRSRDALVANEPGLTRDRQYGTGRIGHSPYLVIDTGGLTDDPDDLSRRTVEQALTALRETDITLFLVDARQGLTPLDQEIAARLRPLGTSVVVVANKIDGLDQRVAVADFHALGLSDPWPIAAAHGRGVTTMMEDITARFLAPTQKAPFYPPDEDPSHEKYLEEDPVGIKVAIIGRPNVGKSTLVNHLLGETRVVVHDHPGTTRDSIAVPLTRAGKSYVLIDTAGIRRRARVSEKIEKFSIIKSLQSIEAADVVIMLLDAVEGITDQDLHLIGFTMDSGRALVIGVNKWDLIARDSRKKIHATLERRLPFADFIPIHTLSAHFGSGVTPLFRSVNAAWESASRALSTPVLTTILREAVARHPPPLVRRRRIKLRYAHQGGRKPPIVVVHGNQTGEVPGPYRRYLASAFREALQLTGTPIRIELRTGENPYKGRKNLLTPRQRRKRARLLKHVKN</sequence>
<keyword evidence="4 10" id="KW-0677">Repeat</keyword>
<evidence type="ECO:0000256" key="5">
    <source>
        <dbReference type="ARBA" id="ARBA00022741"/>
    </source>
</evidence>
<evidence type="ECO:0000313" key="12">
    <source>
        <dbReference type="EMBL" id="VFK40772.1"/>
    </source>
</evidence>
<feature type="domain" description="EngA-type G" evidence="11">
    <location>
        <begin position="191"/>
        <end position="364"/>
    </location>
</feature>
<keyword evidence="3 8" id="KW-0690">Ribosome biogenesis</keyword>
<dbReference type="NCBIfam" id="TIGR00231">
    <property type="entry name" value="small_GTP"/>
    <property type="match status" value="2"/>
</dbReference>
<dbReference type="PRINTS" id="PR00326">
    <property type="entry name" value="GTP1OBG"/>
</dbReference>
<feature type="binding site" evidence="8">
    <location>
        <begin position="197"/>
        <end position="204"/>
    </location>
    <ligand>
        <name>GTP</name>
        <dbReference type="ChEBI" id="CHEBI:37565"/>
        <label>2</label>
    </ligand>
</feature>
<reference evidence="13" key="1">
    <citation type="submission" date="2019-02" db="EMBL/GenBank/DDBJ databases">
        <authorList>
            <person name="Gruber-Vodicka R. H."/>
            <person name="Seah K. B. B."/>
        </authorList>
    </citation>
    <scope>NUCLEOTIDE SEQUENCE</scope>
    <source>
        <strain evidence="13">BECK_S1320</strain>
        <strain evidence="12">BECK_S1321</strain>
    </source>
</reference>
<protein>
    <recommendedName>
        <fullName evidence="2 8">GTPase Der</fullName>
    </recommendedName>
    <alternativeName>
        <fullName evidence="7 8">GTP-binding protein EngA</fullName>
    </alternativeName>
</protein>
<dbReference type="InterPro" id="IPR032859">
    <property type="entry name" value="KH_dom-like"/>
</dbReference>
<dbReference type="GO" id="GO:0042254">
    <property type="term" value="P:ribosome biogenesis"/>
    <property type="evidence" value="ECO:0007669"/>
    <property type="project" value="UniProtKB-KW"/>
</dbReference>
<evidence type="ECO:0000256" key="4">
    <source>
        <dbReference type="ARBA" id="ARBA00022737"/>
    </source>
</evidence>
<feature type="binding site" evidence="8">
    <location>
        <begin position="56"/>
        <end position="60"/>
    </location>
    <ligand>
        <name>GTP</name>
        <dbReference type="ChEBI" id="CHEBI:37565"/>
        <label>1</label>
    </ligand>
</feature>
<dbReference type="GO" id="GO:0043022">
    <property type="term" value="F:ribosome binding"/>
    <property type="evidence" value="ECO:0007669"/>
    <property type="project" value="TreeGrafter"/>
</dbReference>
<feature type="binding site" evidence="8">
    <location>
        <begin position="118"/>
        <end position="121"/>
    </location>
    <ligand>
        <name>GTP</name>
        <dbReference type="ChEBI" id="CHEBI:37565"/>
        <label>1</label>
    </ligand>
</feature>
<dbReference type="FunFam" id="3.40.50.300:FF:000057">
    <property type="entry name" value="GTPase Der"/>
    <property type="match status" value="1"/>
</dbReference>
<dbReference type="InterPro" id="IPR003593">
    <property type="entry name" value="AAA+_ATPase"/>
</dbReference>
<dbReference type="PANTHER" id="PTHR43834:SF6">
    <property type="entry name" value="GTPASE DER"/>
    <property type="match status" value="1"/>
</dbReference>
<evidence type="ECO:0000313" key="13">
    <source>
        <dbReference type="EMBL" id="VFK46441.1"/>
    </source>
</evidence>
<comment type="subunit">
    <text evidence="8">Associates with the 50S ribosomal subunit.</text>
</comment>
<dbReference type="InterPro" id="IPR005225">
    <property type="entry name" value="Small_GTP-bd"/>
</dbReference>
<dbReference type="Gene3D" id="3.40.50.300">
    <property type="entry name" value="P-loop containing nucleotide triphosphate hydrolases"/>
    <property type="match status" value="2"/>
</dbReference>
<keyword evidence="6 8" id="KW-0342">GTP-binding</keyword>
<feature type="binding site" evidence="8">
    <location>
        <begin position="9"/>
        <end position="16"/>
    </location>
    <ligand>
        <name>GTP</name>
        <dbReference type="ChEBI" id="CHEBI:37565"/>
        <label>1</label>
    </ligand>
</feature>
<evidence type="ECO:0000256" key="2">
    <source>
        <dbReference type="ARBA" id="ARBA00020953"/>
    </source>
</evidence>
<dbReference type="SMART" id="SM00382">
    <property type="entry name" value="AAA"/>
    <property type="match status" value="2"/>
</dbReference>
<dbReference type="GO" id="GO:0005525">
    <property type="term" value="F:GTP binding"/>
    <property type="evidence" value="ECO:0007669"/>
    <property type="project" value="UniProtKB-UniRule"/>
</dbReference>
<dbReference type="InterPro" id="IPR006073">
    <property type="entry name" value="GTP-bd"/>
</dbReference>
<dbReference type="HAMAP" id="MF_00195">
    <property type="entry name" value="GTPase_Der"/>
    <property type="match status" value="1"/>
</dbReference>
<accession>A0A450YXX3</accession>
<evidence type="ECO:0000256" key="1">
    <source>
        <dbReference type="ARBA" id="ARBA00008279"/>
    </source>
</evidence>
<dbReference type="NCBIfam" id="TIGR03594">
    <property type="entry name" value="GTPase_EngA"/>
    <property type="match status" value="1"/>
</dbReference>
<evidence type="ECO:0000256" key="10">
    <source>
        <dbReference type="RuleBase" id="RU004481"/>
    </source>
</evidence>
<dbReference type="FunFam" id="3.30.300.20:FF:000004">
    <property type="entry name" value="GTPase Der"/>
    <property type="match status" value="1"/>
</dbReference>
<keyword evidence="5 8" id="KW-0547">Nucleotide-binding</keyword>
<dbReference type="Pfam" id="PF14714">
    <property type="entry name" value="KH_dom-like"/>
    <property type="match status" value="1"/>
</dbReference>
<gene>
    <name evidence="8" type="primary">der</name>
    <name evidence="13" type="ORF">BECKSD772E_GA0070983_10737</name>
    <name evidence="12" type="ORF">BECKSD772F_GA0070984_10717</name>
</gene>
<evidence type="ECO:0000256" key="9">
    <source>
        <dbReference type="PROSITE-ProRule" id="PRU01049"/>
    </source>
</evidence>
<evidence type="ECO:0000256" key="6">
    <source>
        <dbReference type="ARBA" id="ARBA00023134"/>
    </source>
</evidence>
<feature type="binding site" evidence="8">
    <location>
        <begin position="309"/>
        <end position="312"/>
    </location>
    <ligand>
        <name>GTP</name>
        <dbReference type="ChEBI" id="CHEBI:37565"/>
        <label>2</label>
    </ligand>
</feature>
<evidence type="ECO:0000256" key="7">
    <source>
        <dbReference type="ARBA" id="ARBA00032345"/>
    </source>
</evidence>
<feature type="domain" description="EngA-type G" evidence="11">
    <location>
        <begin position="3"/>
        <end position="166"/>
    </location>
</feature>
<dbReference type="CDD" id="cd01895">
    <property type="entry name" value="EngA2"/>
    <property type="match status" value="1"/>
</dbReference>
<dbReference type="CDD" id="cd01894">
    <property type="entry name" value="EngA1"/>
    <property type="match status" value="1"/>
</dbReference>
<dbReference type="PROSITE" id="PS51712">
    <property type="entry name" value="G_ENGA"/>
    <property type="match status" value="2"/>
</dbReference>
<comment type="function">
    <text evidence="8 10">GTPase that plays an essential role in the late steps of ribosome biogenesis.</text>
</comment>